<feature type="region of interest" description="Disordered" evidence="4">
    <location>
        <begin position="172"/>
        <end position="207"/>
    </location>
</feature>
<evidence type="ECO:0000256" key="1">
    <source>
        <dbReference type="ARBA" id="ARBA00004123"/>
    </source>
</evidence>
<dbReference type="EMBL" id="SHOA02000007">
    <property type="protein sequence ID" value="TDH69668.1"/>
    <property type="molecule type" value="Genomic_DNA"/>
</dbReference>
<dbReference type="RefSeq" id="XP_067819167.1">
    <property type="nucleotide sequence ID" value="XM_067966187.1"/>
</dbReference>
<protein>
    <recommendedName>
        <fullName evidence="9">Ribosomal RNA-processing protein 14/surfeit locus protein 6 C-terminal domain-containing protein</fullName>
    </recommendedName>
</protein>
<evidence type="ECO:0000259" key="5">
    <source>
        <dbReference type="Pfam" id="PF04935"/>
    </source>
</evidence>
<feature type="domain" description="Ribosomal RNA-processing protein 14/surfeit locus protein 6 C-terminal" evidence="5">
    <location>
        <begin position="161"/>
        <end position="330"/>
    </location>
</feature>
<dbReference type="Proteomes" id="UP000294530">
    <property type="component" value="Unassembled WGS sequence"/>
</dbReference>
<dbReference type="AlphaFoldDB" id="A0A976FMW3"/>
<dbReference type="GeneID" id="94351858"/>
<feature type="region of interest" description="Disordered" evidence="4">
    <location>
        <begin position="65"/>
        <end position="93"/>
    </location>
</feature>
<comment type="caution">
    <text evidence="7">The sequence shown here is derived from an EMBL/GenBank/DDBJ whole genome shotgun (WGS) entry which is preliminary data.</text>
</comment>
<keyword evidence="8" id="KW-1185">Reference proteome</keyword>
<gene>
    <name evidence="7" type="ORF">CCR75_008133</name>
</gene>
<evidence type="ECO:0000313" key="7">
    <source>
        <dbReference type="EMBL" id="TDH69668.1"/>
    </source>
</evidence>
<feature type="compositionally biased region" description="Basic residues" evidence="4">
    <location>
        <begin position="298"/>
        <end position="307"/>
    </location>
</feature>
<feature type="compositionally biased region" description="Basic and acidic residues" evidence="4">
    <location>
        <begin position="336"/>
        <end position="348"/>
    </location>
</feature>
<dbReference type="PANTHER" id="PTHR14369">
    <property type="entry name" value="SURFEIT LOCUS PROTEIN 6"/>
    <property type="match status" value="1"/>
</dbReference>
<feature type="compositionally biased region" description="Polar residues" evidence="4">
    <location>
        <begin position="367"/>
        <end position="387"/>
    </location>
</feature>
<comment type="similarity">
    <text evidence="2">Belongs to the SURF6 family.</text>
</comment>
<keyword evidence="3" id="KW-0539">Nucleus</keyword>
<evidence type="ECO:0000256" key="2">
    <source>
        <dbReference type="ARBA" id="ARBA00005904"/>
    </source>
</evidence>
<comment type="subcellular location">
    <subcellularLocation>
        <location evidence="1">Nucleus</location>
    </subcellularLocation>
</comment>
<feature type="compositionally biased region" description="Basic and acidic residues" evidence="4">
    <location>
        <begin position="172"/>
        <end position="181"/>
    </location>
</feature>
<dbReference type="InterPro" id="IPR007019">
    <property type="entry name" value="SURF6"/>
</dbReference>
<dbReference type="PANTHER" id="PTHR14369:SF0">
    <property type="entry name" value="SURFEIT LOCUS PROTEIN 6"/>
    <property type="match status" value="1"/>
</dbReference>
<proteinExistence type="inferred from homology"/>
<feature type="domain" description="Ribosomal RNA-processing protein 14 N-terminal" evidence="6">
    <location>
        <begin position="28"/>
        <end position="87"/>
    </location>
</feature>
<reference evidence="7 8" key="1">
    <citation type="journal article" date="2021" name="Genome Biol.">
        <title>AFLAP: assembly-free linkage analysis pipeline using k-mers from genome sequencing data.</title>
        <authorList>
            <person name="Fletcher K."/>
            <person name="Zhang L."/>
            <person name="Gil J."/>
            <person name="Han R."/>
            <person name="Cavanaugh K."/>
            <person name="Michelmore R."/>
        </authorList>
    </citation>
    <scope>NUCLEOTIDE SEQUENCE [LARGE SCALE GENOMIC DNA]</scope>
    <source>
        <strain evidence="7 8">SF5</strain>
    </source>
</reference>
<evidence type="ECO:0000256" key="3">
    <source>
        <dbReference type="ARBA" id="ARBA00023242"/>
    </source>
</evidence>
<dbReference type="GO" id="GO:0005730">
    <property type="term" value="C:nucleolus"/>
    <property type="evidence" value="ECO:0007669"/>
    <property type="project" value="TreeGrafter"/>
</dbReference>
<sequence length="387" mass="42837">MSTILLGRRLLQAPTLEGTSGDETLRALNAHDRFFCGVMEMIPAAFYLPTDAEANWKKSAPKKYHKNVQALKQQDSSKKNSLKRAKFSTVAQKSNEDRQIAAADTERKEIQQLAQVKPIKASADKQEGGLDGLRARLAVKVQAMREQRKADEKAGKKRVSRAEIVAEQRALKKRKMAENKSKAKTKKREKEAVAETASPVDATNDVESTGMAASISYGSLLLNDSSQKDSKPKTRHGQSVRGIQNLLKKAERNAQRLEELKKTEKGKETIKAKGWDTALQQAAGQVVLDDPKLLRAKLKRKEKSKTKSTKEWKERTAKQEVSKKERQKKKMASSLGHDKRSDGKAIEKKGRKGPRAGFEGKKGDAFLNSNKTGGKVVGNNSAGSLKH</sequence>
<feature type="region of interest" description="Disordered" evidence="4">
    <location>
        <begin position="223"/>
        <end position="244"/>
    </location>
</feature>
<dbReference type="GO" id="GO:0003677">
    <property type="term" value="F:DNA binding"/>
    <property type="evidence" value="ECO:0007669"/>
    <property type="project" value="TreeGrafter"/>
</dbReference>
<dbReference type="Pfam" id="PF15459">
    <property type="entry name" value="RRP14"/>
    <property type="match status" value="1"/>
</dbReference>
<evidence type="ECO:0000313" key="8">
    <source>
        <dbReference type="Proteomes" id="UP000294530"/>
    </source>
</evidence>
<dbReference type="GO" id="GO:0042274">
    <property type="term" value="P:ribosomal small subunit biogenesis"/>
    <property type="evidence" value="ECO:0007669"/>
    <property type="project" value="TreeGrafter"/>
</dbReference>
<dbReference type="OrthoDB" id="77895at2759"/>
<feature type="region of interest" description="Disordered" evidence="4">
    <location>
        <begin position="298"/>
        <end position="387"/>
    </location>
</feature>
<dbReference type="KEGG" id="blac:94351858"/>
<feature type="compositionally biased region" description="Basic and acidic residues" evidence="4">
    <location>
        <begin position="308"/>
        <end position="324"/>
    </location>
</feature>
<evidence type="ECO:0008006" key="9">
    <source>
        <dbReference type="Google" id="ProtNLM"/>
    </source>
</evidence>
<dbReference type="Pfam" id="PF04935">
    <property type="entry name" value="SURF6"/>
    <property type="match status" value="1"/>
</dbReference>
<dbReference type="InterPro" id="IPR029190">
    <property type="entry name" value="Rrp14/SURF6_C"/>
</dbReference>
<accession>A0A976FMW3</accession>
<dbReference type="GO" id="GO:0003723">
    <property type="term" value="F:RNA binding"/>
    <property type="evidence" value="ECO:0007669"/>
    <property type="project" value="TreeGrafter"/>
</dbReference>
<organism evidence="7 8">
    <name type="scientific">Bremia lactucae</name>
    <name type="common">Lettuce downy mildew</name>
    <dbReference type="NCBI Taxonomy" id="4779"/>
    <lineage>
        <taxon>Eukaryota</taxon>
        <taxon>Sar</taxon>
        <taxon>Stramenopiles</taxon>
        <taxon>Oomycota</taxon>
        <taxon>Peronosporomycetes</taxon>
        <taxon>Peronosporales</taxon>
        <taxon>Peronosporaceae</taxon>
        <taxon>Bremia</taxon>
    </lineage>
</organism>
<evidence type="ECO:0000259" key="6">
    <source>
        <dbReference type="Pfam" id="PF15459"/>
    </source>
</evidence>
<dbReference type="GO" id="GO:0042273">
    <property type="term" value="P:ribosomal large subunit biogenesis"/>
    <property type="evidence" value="ECO:0007669"/>
    <property type="project" value="TreeGrafter"/>
</dbReference>
<evidence type="ECO:0000256" key="4">
    <source>
        <dbReference type="SAM" id="MobiDB-lite"/>
    </source>
</evidence>
<dbReference type="InterPro" id="IPR029188">
    <property type="entry name" value="Rrp14_N"/>
</dbReference>
<name>A0A976FMW3_BRELC</name>